<feature type="transmembrane region" description="Helical" evidence="1">
    <location>
        <begin position="37"/>
        <end position="58"/>
    </location>
</feature>
<comment type="caution">
    <text evidence="2">The sequence shown here is derived from an EMBL/GenBank/DDBJ whole genome shotgun (WGS) entry which is preliminary data.</text>
</comment>
<feature type="transmembrane region" description="Helical" evidence="1">
    <location>
        <begin position="175"/>
        <end position="199"/>
    </location>
</feature>
<evidence type="ECO:0000256" key="1">
    <source>
        <dbReference type="SAM" id="Phobius"/>
    </source>
</evidence>
<dbReference type="GO" id="GO:0008233">
    <property type="term" value="F:peptidase activity"/>
    <property type="evidence" value="ECO:0007669"/>
    <property type="project" value="InterPro"/>
</dbReference>
<accession>A0A2H0NET2</accession>
<evidence type="ECO:0000313" key="3">
    <source>
        <dbReference type="Proteomes" id="UP000228867"/>
    </source>
</evidence>
<feature type="transmembrane region" description="Helical" evidence="1">
    <location>
        <begin position="6"/>
        <end position="25"/>
    </location>
</feature>
<organism evidence="2 3">
    <name type="scientific">Candidatus Jorgensenbacteria bacterium CG11_big_fil_rev_8_21_14_0_20_38_23</name>
    <dbReference type="NCBI Taxonomy" id="1974594"/>
    <lineage>
        <taxon>Bacteria</taxon>
        <taxon>Candidatus Joergenseniibacteriota</taxon>
    </lineage>
</organism>
<keyword evidence="1" id="KW-0472">Membrane</keyword>
<keyword evidence="1" id="KW-1133">Transmembrane helix</keyword>
<protein>
    <recommendedName>
        <fullName evidence="4">Protease PrsW</fullName>
    </recommendedName>
</protein>
<feature type="transmembrane region" description="Helical" evidence="1">
    <location>
        <begin position="205"/>
        <end position="224"/>
    </location>
</feature>
<reference evidence="2 3" key="1">
    <citation type="submission" date="2017-09" db="EMBL/GenBank/DDBJ databases">
        <title>Depth-based differentiation of microbial function through sediment-hosted aquifers and enrichment of novel symbionts in the deep terrestrial subsurface.</title>
        <authorList>
            <person name="Probst A.J."/>
            <person name="Ladd B."/>
            <person name="Jarett J.K."/>
            <person name="Geller-Mcgrath D.E."/>
            <person name="Sieber C.M."/>
            <person name="Emerson J.B."/>
            <person name="Anantharaman K."/>
            <person name="Thomas B.C."/>
            <person name="Malmstrom R."/>
            <person name="Stieglmeier M."/>
            <person name="Klingl A."/>
            <person name="Woyke T."/>
            <person name="Ryan C.M."/>
            <person name="Banfield J.F."/>
        </authorList>
    </citation>
    <scope>NUCLEOTIDE SEQUENCE [LARGE SCALE GENOMIC DNA]</scope>
    <source>
        <strain evidence="2">CG11_big_fil_rev_8_21_14_0_20_38_23</strain>
    </source>
</reference>
<feature type="transmembrane region" description="Helical" evidence="1">
    <location>
        <begin position="64"/>
        <end position="85"/>
    </location>
</feature>
<dbReference type="EMBL" id="PCWR01000029">
    <property type="protein sequence ID" value="PIR07400.1"/>
    <property type="molecule type" value="Genomic_DNA"/>
</dbReference>
<dbReference type="PANTHER" id="PTHR36844:SF1">
    <property type="entry name" value="PROTEASE PRSW"/>
    <property type="match status" value="1"/>
</dbReference>
<dbReference type="Pfam" id="PF13367">
    <property type="entry name" value="PrsW-protease"/>
    <property type="match status" value="1"/>
</dbReference>
<gene>
    <name evidence="2" type="ORF">COV54_01200</name>
</gene>
<evidence type="ECO:0000313" key="2">
    <source>
        <dbReference type="EMBL" id="PIR07400.1"/>
    </source>
</evidence>
<feature type="transmembrane region" description="Helical" evidence="1">
    <location>
        <begin position="106"/>
        <end position="127"/>
    </location>
</feature>
<dbReference type="InterPro" id="IPR026898">
    <property type="entry name" value="PrsW"/>
</dbReference>
<keyword evidence="1" id="KW-0812">Transmembrane</keyword>
<dbReference type="AlphaFoldDB" id="A0A2H0NET2"/>
<name>A0A2H0NET2_9BACT</name>
<feature type="transmembrane region" description="Helical" evidence="1">
    <location>
        <begin position="147"/>
        <end position="168"/>
    </location>
</feature>
<dbReference type="PANTHER" id="PTHR36844">
    <property type="entry name" value="PROTEASE PRSW"/>
    <property type="match status" value="1"/>
</dbReference>
<sequence>MVILNLLLSVVLGILPALIWLVFFLKAEMHPEPKRLVFLTFLTGFFITLPTLFVQTVLRDSIKYYWPAYNIFILFFILAFVEELFKFLGAYWTVRKQPSFKEPIEAMFYMISIALGFATIENIFIIAGNFNFANPEILYQTFGTLALRFVGATFLHALSSAIVGYYWAKGHIHKVVFHTLIIGLILATAVHAIFNYLVLTFQNSYLIYPTLFLLTISFFVVNDFSKLRPLNNSEF</sequence>
<dbReference type="Proteomes" id="UP000228867">
    <property type="component" value="Unassembled WGS sequence"/>
</dbReference>
<evidence type="ECO:0008006" key="4">
    <source>
        <dbReference type="Google" id="ProtNLM"/>
    </source>
</evidence>
<proteinExistence type="predicted"/>